<dbReference type="EMBL" id="FPAQ01000038">
    <property type="protein sequence ID" value="SFT95675.1"/>
    <property type="molecule type" value="Genomic_DNA"/>
</dbReference>
<sequence>MAGEATDPEPETPRGELGQLLARVQGAGRHAESVSLEAILDSLGQRSFAPFLLVAGLVTLAPLIGDIPGVPTLMAALVVLAAVQLLAGREHIWLPSWLLSRRVSRARFVAVVRWMQRPAHWIDRLLKPRLTWLTRPPAHLPVAVTCLLIALAMPPMEVVPFTANGAGLALTLFALALLAHDGLMALLGYFLTFGTLALVVIGLA</sequence>
<feature type="transmembrane region" description="Helical" evidence="1">
    <location>
        <begin position="186"/>
        <end position="203"/>
    </location>
</feature>
<dbReference type="RefSeq" id="WP_089851456.1">
    <property type="nucleotide sequence ID" value="NZ_FPAQ01000038.1"/>
</dbReference>
<dbReference type="Pfam" id="PF06055">
    <property type="entry name" value="ExoD"/>
    <property type="match status" value="1"/>
</dbReference>
<evidence type="ECO:0000256" key="1">
    <source>
        <dbReference type="SAM" id="Phobius"/>
    </source>
</evidence>
<dbReference type="PANTHER" id="PTHR41795">
    <property type="entry name" value="EXOPOLYSACCHARIDE SYNTHESIS PROTEIN"/>
    <property type="match status" value="1"/>
</dbReference>
<dbReference type="PANTHER" id="PTHR41795:SF1">
    <property type="entry name" value="EXOPOLYSACCHARIDE SYNTHESIS PROTEIN"/>
    <property type="match status" value="1"/>
</dbReference>
<evidence type="ECO:0000313" key="2">
    <source>
        <dbReference type="EMBL" id="SFT95675.1"/>
    </source>
</evidence>
<dbReference type="Proteomes" id="UP000199594">
    <property type="component" value="Unassembled WGS sequence"/>
</dbReference>
<organism evidence="2 3">
    <name type="scientific">Halomonas saccharevitans</name>
    <dbReference type="NCBI Taxonomy" id="416872"/>
    <lineage>
        <taxon>Bacteria</taxon>
        <taxon>Pseudomonadati</taxon>
        <taxon>Pseudomonadota</taxon>
        <taxon>Gammaproteobacteria</taxon>
        <taxon>Oceanospirillales</taxon>
        <taxon>Halomonadaceae</taxon>
        <taxon>Halomonas</taxon>
    </lineage>
</organism>
<protein>
    <submittedName>
        <fullName evidence="2">Uncharacterized conserved protein</fullName>
    </submittedName>
</protein>
<dbReference type="PIRSF" id="PIRSF033239">
    <property type="entry name" value="ExoD"/>
    <property type="match status" value="1"/>
</dbReference>
<keyword evidence="1" id="KW-1133">Transmembrane helix</keyword>
<accession>A0A1I7C8F4</accession>
<dbReference type="InterPro" id="IPR010331">
    <property type="entry name" value="ExoD"/>
</dbReference>
<keyword evidence="1" id="KW-0472">Membrane</keyword>
<dbReference type="OrthoDB" id="8635607at2"/>
<dbReference type="AlphaFoldDB" id="A0A1I7C8F4"/>
<feature type="transmembrane region" description="Helical" evidence="1">
    <location>
        <begin position="158"/>
        <end position="179"/>
    </location>
</feature>
<name>A0A1I7C8F4_9GAMM</name>
<keyword evidence="1" id="KW-0812">Transmembrane</keyword>
<proteinExistence type="predicted"/>
<evidence type="ECO:0000313" key="3">
    <source>
        <dbReference type="Proteomes" id="UP000199594"/>
    </source>
</evidence>
<gene>
    <name evidence="2" type="ORF">SAMN04487956_13821</name>
</gene>
<reference evidence="2 3" key="1">
    <citation type="submission" date="2016-10" db="EMBL/GenBank/DDBJ databases">
        <authorList>
            <person name="de Groot N.N."/>
        </authorList>
    </citation>
    <scope>NUCLEOTIDE SEQUENCE [LARGE SCALE GENOMIC DNA]</scope>
    <source>
        <strain evidence="2 3">CGMCC 1.6493</strain>
    </source>
</reference>